<name>A0ABW9C060_9BURK</name>
<dbReference type="InterPro" id="IPR038694">
    <property type="entry name" value="DUF427_sf"/>
</dbReference>
<organism evidence="2 3">
    <name type="scientific">Paraburkholderia strydomiana</name>
    <dbReference type="NCBI Taxonomy" id="1245417"/>
    <lineage>
        <taxon>Bacteria</taxon>
        <taxon>Pseudomonadati</taxon>
        <taxon>Pseudomonadota</taxon>
        <taxon>Betaproteobacteria</taxon>
        <taxon>Burkholderiales</taxon>
        <taxon>Burkholderiaceae</taxon>
        <taxon>Paraburkholderia</taxon>
    </lineage>
</organism>
<dbReference type="EMBL" id="JAQQDH010000003">
    <property type="protein sequence ID" value="MFM0444559.1"/>
    <property type="molecule type" value="Genomic_DNA"/>
</dbReference>
<proteinExistence type="predicted"/>
<evidence type="ECO:0000313" key="3">
    <source>
        <dbReference type="Proteomes" id="UP001629288"/>
    </source>
</evidence>
<dbReference type="PANTHER" id="PTHR34310">
    <property type="entry name" value="DUF427 DOMAIN PROTEIN (AFU_ORTHOLOGUE AFUA_3G02220)"/>
    <property type="match status" value="1"/>
</dbReference>
<sequence>MTERTIKIPGPDHPITIERNPNRVIVKAGGLVIANTSSALTLRESRYPPVQYIPRSDVDMAALDRSATKTFCPYKGEASYFSIPAGNQRSVDAVWTYETAYDAVAEIENYLAFYPERVDAIEEYAANASPTSSKE</sequence>
<dbReference type="RefSeq" id="WP_408129262.1">
    <property type="nucleotide sequence ID" value="NZ_JAQQCI010000009.1"/>
</dbReference>
<dbReference type="Pfam" id="PF04248">
    <property type="entry name" value="NTP_transf_9"/>
    <property type="match status" value="1"/>
</dbReference>
<dbReference type="Gene3D" id="2.170.150.40">
    <property type="entry name" value="Domain of unknown function (DUF427)"/>
    <property type="match status" value="1"/>
</dbReference>
<keyword evidence="3" id="KW-1185">Reference proteome</keyword>
<dbReference type="PANTHER" id="PTHR34310:SF9">
    <property type="entry name" value="BLR5716 PROTEIN"/>
    <property type="match status" value="1"/>
</dbReference>
<reference evidence="2 3" key="1">
    <citation type="journal article" date="2024" name="Chem. Sci.">
        <title>Discovery of megapolipeptins by genome mining of a Burkholderiales bacteria collection.</title>
        <authorList>
            <person name="Paulo B.S."/>
            <person name="Recchia M.J.J."/>
            <person name="Lee S."/>
            <person name="Fergusson C.H."/>
            <person name="Romanowski S.B."/>
            <person name="Hernandez A."/>
            <person name="Krull N."/>
            <person name="Liu D.Y."/>
            <person name="Cavanagh H."/>
            <person name="Bos A."/>
            <person name="Gray C.A."/>
            <person name="Murphy B.T."/>
            <person name="Linington R.G."/>
            <person name="Eustaquio A.S."/>
        </authorList>
    </citation>
    <scope>NUCLEOTIDE SEQUENCE [LARGE SCALE GENOMIC DNA]</scope>
    <source>
        <strain evidence="2 3">RL17-379-BIB-C</strain>
    </source>
</reference>
<accession>A0ABW9C060</accession>
<feature type="domain" description="DUF427" evidence="1">
    <location>
        <begin position="26"/>
        <end position="116"/>
    </location>
</feature>
<gene>
    <name evidence="2" type="ORF">PQR00_13300</name>
</gene>
<comment type="caution">
    <text evidence="2">The sequence shown here is derived from an EMBL/GenBank/DDBJ whole genome shotgun (WGS) entry which is preliminary data.</text>
</comment>
<protein>
    <submittedName>
        <fullName evidence="2">DUF427 domain-containing protein</fullName>
    </submittedName>
</protein>
<evidence type="ECO:0000259" key="1">
    <source>
        <dbReference type="Pfam" id="PF04248"/>
    </source>
</evidence>
<dbReference type="Proteomes" id="UP001629288">
    <property type="component" value="Unassembled WGS sequence"/>
</dbReference>
<dbReference type="InterPro" id="IPR007361">
    <property type="entry name" value="DUF427"/>
</dbReference>
<evidence type="ECO:0000313" key="2">
    <source>
        <dbReference type="EMBL" id="MFM0444559.1"/>
    </source>
</evidence>